<evidence type="ECO:0000256" key="2">
    <source>
        <dbReference type="ARBA" id="ARBA00008681"/>
    </source>
</evidence>
<keyword evidence="4" id="KW-0449">Lipoprotein</keyword>
<keyword evidence="8" id="KW-1185">Reference proteome</keyword>
<feature type="signal peptide" evidence="5">
    <location>
        <begin position="1"/>
        <end position="22"/>
    </location>
</feature>
<name>A0A3R8S3G9_9SPHN</name>
<evidence type="ECO:0000313" key="8">
    <source>
        <dbReference type="Proteomes" id="UP000268553"/>
    </source>
</evidence>
<proteinExistence type="inferred from homology"/>
<dbReference type="OrthoDB" id="7191990at2"/>
<reference evidence="7 8" key="1">
    <citation type="submission" date="2018-12" db="EMBL/GenBank/DDBJ databases">
        <authorList>
            <person name="Kim S.-J."/>
            <person name="Jung G.-Y."/>
        </authorList>
    </citation>
    <scope>NUCLEOTIDE SEQUENCE [LARGE SCALE GENOMIC DNA]</scope>
    <source>
        <strain evidence="7 8">03SU3-P</strain>
    </source>
</reference>
<evidence type="ECO:0000256" key="1">
    <source>
        <dbReference type="ARBA" id="ARBA00004459"/>
    </source>
</evidence>
<dbReference type="EMBL" id="RWJI01000002">
    <property type="protein sequence ID" value="RRQ51040.1"/>
    <property type="molecule type" value="Genomic_DNA"/>
</dbReference>
<evidence type="ECO:0000259" key="6">
    <source>
        <dbReference type="Pfam" id="PF05433"/>
    </source>
</evidence>
<dbReference type="RefSeq" id="WP_125231013.1">
    <property type="nucleotide sequence ID" value="NZ_RWJI01000002.1"/>
</dbReference>
<dbReference type="InterPro" id="IPR008816">
    <property type="entry name" value="Gly_zipper_2TM_dom"/>
</dbReference>
<dbReference type="InterPro" id="IPR038145">
    <property type="entry name" value="EAGR_sf"/>
</dbReference>
<comment type="similarity">
    <text evidence="2">Belongs to the rickettsiale 17 kDa surface antigen family.</text>
</comment>
<organism evidence="7 8">
    <name type="scientific">Sphingorhabdus wooponensis</name>
    <dbReference type="NCBI Taxonomy" id="940136"/>
    <lineage>
        <taxon>Bacteria</taxon>
        <taxon>Pseudomonadati</taxon>
        <taxon>Pseudomonadota</taxon>
        <taxon>Alphaproteobacteria</taxon>
        <taxon>Sphingomonadales</taxon>
        <taxon>Sphingomonadaceae</taxon>
        <taxon>Sphingorhabdus</taxon>
    </lineage>
</organism>
<dbReference type="Proteomes" id="UP000268553">
    <property type="component" value="Unassembled WGS sequence"/>
</dbReference>
<sequence>MKNSIFLTGIALSILTPSIVMAQDDGCRRDGNGRIVGTVIGAGAGGVLGNVVAGRGDKTEGAIIGAIVGAVIGNQVSKSDRGNCRTAYGFYDEQGRWHATGVSTSDARGYYDRNGTWVDGQPNGYYDNGRCFTANGDLENAGYIDRAGNWVPASSVGYYDRNNQWVGGMATGYYDTNGRWVAGPTRGRYDARGRWIAGDTGYANENSANWNAVEQPGYYDTSGRWVTGRAYGYYDARGRWVSTRQGSYQNNDNGPNNPYRPGTGQYALNQMPTDIAGRISWMRAYIPNAVQSQHMNRTAAQYARRELTAIEAQNRQFNRDGRFTQRERQMIQRRLDRLTIRFQQSERQSRNN</sequence>
<dbReference type="GO" id="GO:0009279">
    <property type="term" value="C:cell outer membrane"/>
    <property type="evidence" value="ECO:0007669"/>
    <property type="project" value="UniProtKB-SubCell"/>
</dbReference>
<evidence type="ECO:0000256" key="5">
    <source>
        <dbReference type="SAM" id="SignalP"/>
    </source>
</evidence>
<keyword evidence="5" id="KW-0732">Signal</keyword>
<evidence type="ECO:0000256" key="3">
    <source>
        <dbReference type="ARBA" id="ARBA00015281"/>
    </source>
</evidence>
<accession>A0A3R8S3G9</accession>
<protein>
    <recommendedName>
        <fullName evidence="3">17 kDa surface antigen</fullName>
    </recommendedName>
</protein>
<comment type="caution">
    <text evidence="7">The sequence shown here is derived from an EMBL/GenBank/DDBJ whole genome shotgun (WGS) entry which is preliminary data.</text>
</comment>
<dbReference type="Gene3D" id="3.30.70.3600">
    <property type="match status" value="1"/>
</dbReference>
<dbReference type="AlphaFoldDB" id="A0A3R8S3G9"/>
<comment type="subcellular location">
    <subcellularLocation>
        <location evidence="1">Cell outer membrane</location>
        <topology evidence="1">Lipid-anchor</topology>
    </subcellularLocation>
</comment>
<evidence type="ECO:0000313" key="7">
    <source>
        <dbReference type="EMBL" id="RRQ51040.1"/>
    </source>
</evidence>
<feature type="domain" description="Glycine zipper 2TM" evidence="6">
    <location>
        <begin position="37"/>
        <end position="76"/>
    </location>
</feature>
<gene>
    <name evidence="7" type="ORF">D7D48_08555</name>
</gene>
<dbReference type="Pfam" id="PF05433">
    <property type="entry name" value="Rick_17kDa_Anti"/>
    <property type="match status" value="1"/>
</dbReference>
<feature type="chain" id="PRO_5018687413" description="17 kDa surface antigen" evidence="5">
    <location>
        <begin position="23"/>
        <end position="352"/>
    </location>
</feature>
<evidence type="ECO:0000256" key="4">
    <source>
        <dbReference type="ARBA" id="ARBA00023288"/>
    </source>
</evidence>